<dbReference type="Gene3D" id="2.30.30.1020">
    <property type="entry name" value="CCR4-NOT complex subunit 2/3/5, C-terminal domain"/>
    <property type="match status" value="1"/>
</dbReference>
<dbReference type="EMBL" id="UYRX01000207">
    <property type="protein sequence ID" value="VDK77464.1"/>
    <property type="molecule type" value="Genomic_DNA"/>
</dbReference>
<evidence type="ECO:0000259" key="5">
    <source>
        <dbReference type="Pfam" id="PF04153"/>
    </source>
</evidence>
<keyword evidence="3" id="KW-0804">Transcription</keyword>
<dbReference type="GO" id="GO:0030015">
    <property type="term" value="C:CCR4-NOT core complex"/>
    <property type="evidence" value="ECO:0007669"/>
    <property type="project" value="InterPro"/>
</dbReference>
<dbReference type="GO" id="GO:0006355">
    <property type="term" value="P:regulation of DNA-templated transcription"/>
    <property type="evidence" value="ECO:0007669"/>
    <property type="project" value="InterPro"/>
</dbReference>
<accession>A0A3P6UH09</accession>
<keyword evidence="2" id="KW-0805">Transcription regulation</keyword>
<dbReference type="AlphaFoldDB" id="A0A3P6UH09"/>
<proteinExistence type="inferred from homology"/>
<feature type="compositionally biased region" description="Basic and acidic residues" evidence="4">
    <location>
        <begin position="40"/>
        <end position="57"/>
    </location>
</feature>
<keyword evidence="7" id="KW-1185">Reference proteome</keyword>
<feature type="compositionally biased region" description="Polar residues" evidence="4">
    <location>
        <begin position="58"/>
        <end position="68"/>
    </location>
</feature>
<feature type="domain" description="NOT2/NOT3/NOT5 C-terminal" evidence="5">
    <location>
        <begin position="178"/>
        <end position="299"/>
    </location>
</feature>
<evidence type="ECO:0000256" key="1">
    <source>
        <dbReference type="ARBA" id="ARBA00007682"/>
    </source>
</evidence>
<gene>
    <name evidence="6" type="ORF">NLS_LOCUS3678</name>
</gene>
<evidence type="ECO:0000313" key="7">
    <source>
        <dbReference type="Proteomes" id="UP000277928"/>
    </source>
</evidence>
<evidence type="ECO:0000313" key="6">
    <source>
        <dbReference type="EMBL" id="VDK77464.1"/>
    </source>
</evidence>
<feature type="compositionally biased region" description="Basic and acidic residues" evidence="4">
    <location>
        <begin position="12"/>
        <end position="24"/>
    </location>
</feature>
<dbReference type="OMA" id="HKVERVW"/>
<evidence type="ECO:0000256" key="4">
    <source>
        <dbReference type="SAM" id="MobiDB-lite"/>
    </source>
</evidence>
<dbReference type="Pfam" id="PF04153">
    <property type="entry name" value="NOT2_3_5_C"/>
    <property type="match status" value="1"/>
</dbReference>
<dbReference type="OrthoDB" id="25391at2759"/>
<feature type="compositionally biased region" description="Acidic residues" evidence="4">
    <location>
        <begin position="1"/>
        <end position="11"/>
    </location>
</feature>
<comment type="similarity">
    <text evidence="1">Belongs to the CNOT2/3/5 family.</text>
</comment>
<evidence type="ECO:0000256" key="3">
    <source>
        <dbReference type="ARBA" id="ARBA00023163"/>
    </source>
</evidence>
<evidence type="ECO:0000256" key="2">
    <source>
        <dbReference type="ARBA" id="ARBA00023015"/>
    </source>
</evidence>
<organism evidence="6 7">
    <name type="scientific">Litomosoides sigmodontis</name>
    <name type="common">Filarial nematode worm</name>
    <dbReference type="NCBI Taxonomy" id="42156"/>
    <lineage>
        <taxon>Eukaryota</taxon>
        <taxon>Metazoa</taxon>
        <taxon>Ecdysozoa</taxon>
        <taxon>Nematoda</taxon>
        <taxon>Chromadorea</taxon>
        <taxon>Rhabditida</taxon>
        <taxon>Spirurina</taxon>
        <taxon>Spiruromorpha</taxon>
        <taxon>Filarioidea</taxon>
        <taxon>Onchocercidae</taxon>
        <taxon>Litomosoides</taxon>
    </lineage>
</organism>
<dbReference type="PANTHER" id="PTHR23326">
    <property type="entry name" value="CCR4 NOT-RELATED"/>
    <property type="match status" value="1"/>
</dbReference>
<dbReference type="InterPro" id="IPR007282">
    <property type="entry name" value="NOT2/3/5_C"/>
</dbReference>
<sequence length="315" mass="36430">MEENSDQTPEEQLEKSEFQLKNEDFPVLQSTTTPRSSQLKSEKKPVKIVHKPRESRSRPSGTAMSATRISSMQVVNRNVESSSSRLRSCFPECLQPGSRINIPIYPDGTVKNIPPTMMTDQFGMLGFLSAYRGMQVNPTLATLAIGQDPVNMGLGMNNQLVVPNPSGYGRREIHLNYGGPWADKTSHTLHTEIWIPDEYRTNLLLGEKLAKLKFPQLEEDALFYLFYNYPGEQYQIAAAYELYARDWRYHKIRCAWLRRFDYSSVVEYTNTYERGLYHIFDPFRWRKLVATMVLSYEDLENKPTLPPPMKIYFDS</sequence>
<dbReference type="GO" id="GO:2000036">
    <property type="term" value="P:regulation of stem cell population maintenance"/>
    <property type="evidence" value="ECO:0007669"/>
    <property type="project" value="UniProtKB-ARBA"/>
</dbReference>
<protein>
    <recommendedName>
        <fullName evidence="5">NOT2/NOT3/NOT5 C-terminal domain-containing protein</fullName>
    </recommendedName>
</protein>
<dbReference type="InterPro" id="IPR038635">
    <property type="entry name" value="CCR4-NOT_su2/3/5_C_sf"/>
</dbReference>
<dbReference type="Proteomes" id="UP000277928">
    <property type="component" value="Unassembled WGS sequence"/>
</dbReference>
<name>A0A3P6UH09_LITSI</name>
<feature type="region of interest" description="Disordered" evidence="4">
    <location>
        <begin position="1"/>
        <end position="68"/>
    </location>
</feature>
<dbReference type="STRING" id="42156.A0A3P6UH09"/>
<feature type="compositionally biased region" description="Polar residues" evidence="4">
    <location>
        <begin position="28"/>
        <end position="39"/>
    </location>
</feature>
<dbReference type="InterPro" id="IPR040168">
    <property type="entry name" value="Not2/3/5"/>
</dbReference>
<reference evidence="6 7" key="1">
    <citation type="submission" date="2018-08" db="EMBL/GenBank/DDBJ databases">
        <authorList>
            <person name="Laetsch R D."/>
            <person name="Stevens L."/>
            <person name="Kumar S."/>
            <person name="Blaxter L. M."/>
        </authorList>
    </citation>
    <scope>NUCLEOTIDE SEQUENCE [LARGE SCALE GENOMIC DNA]</scope>
</reference>